<dbReference type="InterPro" id="IPR019180">
    <property type="entry name" value="Oxidoreductase-like_N"/>
</dbReference>
<reference evidence="3" key="1">
    <citation type="journal article" date="2020" name="Stud. Mycol.">
        <title>101 Dothideomycetes genomes: a test case for predicting lifestyles and emergence of pathogens.</title>
        <authorList>
            <person name="Haridas S."/>
            <person name="Albert R."/>
            <person name="Binder M."/>
            <person name="Bloem J."/>
            <person name="Labutti K."/>
            <person name="Salamov A."/>
            <person name="Andreopoulos B."/>
            <person name="Baker S."/>
            <person name="Barry K."/>
            <person name="Bills G."/>
            <person name="Bluhm B."/>
            <person name="Cannon C."/>
            <person name="Castanera R."/>
            <person name="Culley D."/>
            <person name="Daum C."/>
            <person name="Ezra D."/>
            <person name="Gonzalez J."/>
            <person name="Henrissat B."/>
            <person name="Kuo A."/>
            <person name="Liang C."/>
            <person name="Lipzen A."/>
            <person name="Lutzoni F."/>
            <person name="Magnuson J."/>
            <person name="Mondo S."/>
            <person name="Nolan M."/>
            <person name="Ohm R."/>
            <person name="Pangilinan J."/>
            <person name="Park H.-J."/>
            <person name="Ramirez L."/>
            <person name="Alfaro M."/>
            <person name="Sun H."/>
            <person name="Tritt A."/>
            <person name="Yoshinaga Y."/>
            <person name="Zwiers L.-H."/>
            <person name="Turgeon B."/>
            <person name="Goodwin S."/>
            <person name="Spatafora J."/>
            <person name="Crous P."/>
            <person name="Grigoriev I."/>
        </authorList>
    </citation>
    <scope>NUCLEOTIDE SEQUENCE</scope>
    <source>
        <strain evidence="3">CBS 121167</strain>
    </source>
</reference>
<dbReference type="PANTHER" id="PTHR21193">
    <property type="entry name" value="OXIDOREDUCTASE-LIKE DOMAIN-CONTAINING PROTEIN 1"/>
    <property type="match status" value="1"/>
</dbReference>
<feature type="region of interest" description="Disordered" evidence="1">
    <location>
        <begin position="1"/>
        <end position="34"/>
    </location>
</feature>
<feature type="domain" description="Oxidoreductase-like" evidence="2">
    <location>
        <begin position="131"/>
        <end position="175"/>
    </location>
</feature>
<dbReference type="InterPro" id="IPR039251">
    <property type="entry name" value="OXLD1"/>
</dbReference>
<feature type="region of interest" description="Disordered" evidence="1">
    <location>
        <begin position="255"/>
        <end position="296"/>
    </location>
</feature>
<proteinExistence type="predicted"/>
<dbReference type="AlphaFoldDB" id="A0A6A6BLM9"/>
<keyword evidence="4" id="KW-1185">Reference proteome</keyword>
<dbReference type="OrthoDB" id="10064411at2759"/>
<evidence type="ECO:0000313" key="4">
    <source>
        <dbReference type="Proteomes" id="UP000799438"/>
    </source>
</evidence>
<dbReference type="RefSeq" id="XP_033400658.1">
    <property type="nucleotide sequence ID" value="XM_033544726.1"/>
</dbReference>
<accession>A0A6A6BLM9</accession>
<name>A0A6A6BLM9_9PEZI</name>
<evidence type="ECO:0000256" key="1">
    <source>
        <dbReference type="SAM" id="MobiDB-lite"/>
    </source>
</evidence>
<dbReference type="Pfam" id="PF09791">
    <property type="entry name" value="Oxidored-like"/>
    <property type="match status" value="1"/>
</dbReference>
<evidence type="ECO:0000259" key="2">
    <source>
        <dbReference type="Pfam" id="PF09791"/>
    </source>
</evidence>
<dbReference type="GO" id="GO:0005739">
    <property type="term" value="C:mitochondrion"/>
    <property type="evidence" value="ECO:0007669"/>
    <property type="project" value="TreeGrafter"/>
</dbReference>
<organism evidence="3 4">
    <name type="scientific">Aplosporella prunicola CBS 121167</name>
    <dbReference type="NCBI Taxonomy" id="1176127"/>
    <lineage>
        <taxon>Eukaryota</taxon>
        <taxon>Fungi</taxon>
        <taxon>Dikarya</taxon>
        <taxon>Ascomycota</taxon>
        <taxon>Pezizomycotina</taxon>
        <taxon>Dothideomycetes</taxon>
        <taxon>Dothideomycetes incertae sedis</taxon>
        <taxon>Botryosphaeriales</taxon>
        <taxon>Aplosporellaceae</taxon>
        <taxon>Aplosporella</taxon>
    </lineage>
</organism>
<dbReference type="EMBL" id="ML995478">
    <property type="protein sequence ID" value="KAF2144946.1"/>
    <property type="molecule type" value="Genomic_DNA"/>
</dbReference>
<protein>
    <recommendedName>
        <fullName evidence="2">Oxidoreductase-like domain-containing protein</fullName>
    </recommendedName>
</protein>
<dbReference type="PANTHER" id="PTHR21193:SF3">
    <property type="entry name" value="OXIDOREDUCTASE-LIKE DOMAIN-CONTAINING PROTEIN 1"/>
    <property type="match status" value="1"/>
</dbReference>
<dbReference type="Proteomes" id="UP000799438">
    <property type="component" value="Unassembled WGS sequence"/>
</dbReference>
<evidence type="ECO:0000313" key="3">
    <source>
        <dbReference type="EMBL" id="KAF2144946.1"/>
    </source>
</evidence>
<dbReference type="GeneID" id="54302222"/>
<feature type="compositionally biased region" description="Low complexity" evidence="1">
    <location>
        <begin position="264"/>
        <end position="288"/>
    </location>
</feature>
<gene>
    <name evidence="3" type="ORF">K452DRAFT_324756</name>
</gene>
<sequence>MALPRATAPPRLRLSALASPQQPHTRPAHRLAHQRPHAAYRLAHTPRQQSYHIARTGEQATPLTGFYAELLSHPLRATAPATHASAPAPPPSDELPKTDKEATLQKARIVFGSRLAGPTERKEQRAAAGKMVAGVLVPPRPAEPDNCCMSGCVNCVWDVYRDELEEWAAASREAKARARAQEVERRGRGEGTGRMVVGAGVPDHVASSMDDDGGGSEANWEAGLEGVGEEAETREEDLFKGVPVGIREFMKTEKRLRALHASEEQAQSQSQSQSQSHGQSQAQAQGEGPKQAQAQA</sequence>